<dbReference type="PANTHER" id="PTHR23076:SF97">
    <property type="entry name" value="ATP-DEPENDENT ZINC METALLOPROTEASE YME1L1"/>
    <property type="match status" value="1"/>
</dbReference>
<protein>
    <submittedName>
        <fullName evidence="20">Cell division protease ftsH</fullName>
    </submittedName>
</protein>
<dbReference type="InterPro" id="IPR027417">
    <property type="entry name" value="P-loop_NTPase"/>
</dbReference>
<dbReference type="HOGENOM" id="CLU_000688_16_2_1"/>
<dbReference type="Pfam" id="PF06480">
    <property type="entry name" value="FtsH_ext"/>
    <property type="match status" value="1"/>
</dbReference>
<dbReference type="CDD" id="cd19501">
    <property type="entry name" value="RecA-like_FtsH"/>
    <property type="match status" value="1"/>
</dbReference>
<feature type="compositionally biased region" description="Basic and acidic residues" evidence="17">
    <location>
        <begin position="18"/>
        <end position="29"/>
    </location>
</feature>
<evidence type="ECO:0000256" key="6">
    <source>
        <dbReference type="ARBA" id="ARBA00022670"/>
    </source>
</evidence>
<dbReference type="GO" id="GO:0010304">
    <property type="term" value="P:PSII associated light-harvesting complex II catabolic process"/>
    <property type="evidence" value="ECO:0007669"/>
    <property type="project" value="UniProtKB-ARBA"/>
</dbReference>
<dbReference type="GO" id="GO:0005886">
    <property type="term" value="C:plasma membrane"/>
    <property type="evidence" value="ECO:0007669"/>
    <property type="project" value="TreeGrafter"/>
</dbReference>
<dbReference type="GO" id="GO:0005524">
    <property type="term" value="F:ATP binding"/>
    <property type="evidence" value="ECO:0007669"/>
    <property type="project" value="UniProtKB-KW"/>
</dbReference>
<keyword evidence="8" id="KW-0479">Metal-binding</keyword>
<dbReference type="SMART" id="SM00382">
    <property type="entry name" value="AAA"/>
    <property type="match status" value="1"/>
</dbReference>
<dbReference type="InterPro" id="IPR011546">
    <property type="entry name" value="Pept_M41_FtsH_extracell"/>
</dbReference>
<dbReference type="HAMAP" id="MF_01458">
    <property type="entry name" value="FtsH"/>
    <property type="match status" value="1"/>
</dbReference>
<dbReference type="Pfam" id="PF17862">
    <property type="entry name" value="AAA_lid_3"/>
    <property type="match status" value="1"/>
</dbReference>
<dbReference type="InterPro" id="IPR003593">
    <property type="entry name" value="AAA+_ATPase"/>
</dbReference>
<keyword evidence="7 18" id="KW-0812">Transmembrane</keyword>
<dbReference type="AlphaFoldDB" id="K1PLM6"/>
<comment type="subcellular location">
    <subcellularLocation>
        <location evidence="2">Membrane</location>
    </subcellularLocation>
</comment>
<dbReference type="Pfam" id="PF00004">
    <property type="entry name" value="AAA"/>
    <property type="match status" value="1"/>
</dbReference>
<accession>K1PLM6</accession>
<dbReference type="NCBIfam" id="TIGR01241">
    <property type="entry name" value="FtsH_fam"/>
    <property type="match status" value="1"/>
</dbReference>
<dbReference type="GO" id="GO:0004222">
    <property type="term" value="F:metalloendopeptidase activity"/>
    <property type="evidence" value="ECO:0007669"/>
    <property type="project" value="InterPro"/>
</dbReference>
<evidence type="ECO:0000256" key="17">
    <source>
        <dbReference type="SAM" id="MobiDB-lite"/>
    </source>
</evidence>
<evidence type="ECO:0000256" key="11">
    <source>
        <dbReference type="ARBA" id="ARBA00022833"/>
    </source>
</evidence>
<comment type="similarity">
    <text evidence="4">In the N-terminal section; belongs to the AAA ATPase family.</text>
</comment>
<dbReference type="InterPro" id="IPR005936">
    <property type="entry name" value="FtsH"/>
</dbReference>
<keyword evidence="13 18" id="KW-1133">Transmembrane helix</keyword>
<evidence type="ECO:0000256" key="14">
    <source>
        <dbReference type="ARBA" id="ARBA00023049"/>
    </source>
</evidence>
<dbReference type="PANTHER" id="PTHR23076">
    <property type="entry name" value="METALLOPROTEASE M41 FTSH"/>
    <property type="match status" value="1"/>
</dbReference>
<dbReference type="InterPro" id="IPR003959">
    <property type="entry name" value="ATPase_AAA_core"/>
</dbReference>
<keyword evidence="5" id="KW-1003">Cell membrane</keyword>
<evidence type="ECO:0000256" key="16">
    <source>
        <dbReference type="RuleBase" id="RU003651"/>
    </source>
</evidence>
<feature type="transmembrane region" description="Helical" evidence="18">
    <location>
        <begin position="138"/>
        <end position="159"/>
    </location>
</feature>
<keyword evidence="6 20" id="KW-0645">Protease</keyword>
<keyword evidence="20" id="KW-0132">Cell division</keyword>
<keyword evidence="10" id="KW-0378">Hydrolase</keyword>
<evidence type="ECO:0000256" key="8">
    <source>
        <dbReference type="ARBA" id="ARBA00022723"/>
    </source>
</evidence>
<organism evidence="20">
    <name type="scientific">Magallana gigas</name>
    <name type="common">Pacific oyster</name>
    <name type="synonym">Crassostrea gigas</name>
    <dbReference type="NCBI Taxonomy" id="29159"/>
    <lineage>
        <taxon>Eukaryota</taxon>
        <taxon>Metazoa</taxon>
        <taxon>Spiralia</taxon>
        <taxon>Lophotrochozoa</taxon>
        <taxon>Mollusca</taxon>
        <taxon>Bivalvia</taxon>
        <taxon>Autobranchia</taxon>
        <taxon>Pteriomorphia</taxon>
        <taxon>Ostreida</taxon>
        <taxon>Ostreoidea</taxon>
        <taxon>Ostreidae</taxon>
        <taxon>Magallana</taxon>
    </lineage>
</organism>
<feature type="transmembrane region" description="Helical" evidence="18">
    <location>
        <begin position="44"/>
        <end position="60"/>
    </location>
</feature>
<dbReference type="GO" id="GO:0016887">
    <property type="term" value="F:ATP hydrolysis activity"/>
    <property type="evidence" value="ECO:0007669"/>
    <property type="project" value="InterPro"/>
</dbReference>
<keyword evidence="14" id="KW-0482">Metalloprotease</keyword>
<evidence type="ECO:0000256" key="5">
    <source>
        <dbReference type="ARBA" id="ARBA00022475"/>
    </source>
</evidence>
<dbReference type="SUPFAM" id="SSF52540">
    <property type="entry name" value="P-loop containing nucleoside triphosphate hydrolases"/>
    <property type="match status" value="1"/>
</dbReference>
<evidence type="ECO:0000259" key="19">
    <source>
        <dbReference type="SMART" id="SM00382"/>
    </source>
</evidence>
<dbReference type="PROSITE" id="PS00674">
    <property type="entry name" value="AAA"/>
    <property type="match status" value="1"/>
</dbReference>
<evidence type="ECO:0000256" key="2">
    <source>
        <dbReference type="ARBA" id="ARBA00004370"/>
    </source>
</evidence>
<dbReference type="GO" id="GO:0051301">
    <property type="term" value="P:cell division"/>
    <property type="evidence" value="ECO:0007669"/>
    <property type="project" value="UniProtKB-KW"/>
</dbReference>
<dbReference type="EMBL" id="JH817035">
    <property type="protein sequence ID" value="EKC24932.1"/>
    <property type="molecule type" value="Genomic_DNA"/>
</dbReference>
<evidence type="ECO:0000256" key="13">
    <source>
        <dbReference type="ARBA" id="ARBA00022989"/>
    </source>
</evidence>
<comment type="similarity">
    <text evidence="16">Belongs to the AAA ATPase family.</text>
</comment>
<keyword evidence="20" id="KW-0131">Cell cycle</keyword>
<dbReference type="FunFam" id="1.20.58.760:FF:000001">
    <property type="entry name" value="ATP-dependent zinc metalloprotease FtsH"/>
    <property type="match status" value="1"/>
</dbReference>
<proteinExistence type="inferred from homology"/>
<evidence type="ECO:0000256" key="10">
    <source>
        <dbReference type="ARBA" id="ARBA00022801"/>
    </source>
</evidence>
<feature type="region of interest" description="Disordered" evidence="17">
    <location>
        <begin position="18"/>
        <end position="40"/>
    </location>
</feature>
<dbReference type="InterPro" id="IPR003960">
    <property type="entry name" value="ATPase_AAA_CS"/>
</dbReference>
<keyword evidence="11" id="KW-0862">Zinc</keyword>
<dbReference type="Gene3D" id="1.10.8.60">
    <property type="match status" value="1"/>
</dbReference>
<name>K1PLM6_MAGGI</name>
<dbReference type="GO" id="GO:0006508">
    <property type="term" value="P:proteolysis"/>
    <property type="evidence" value="ECO:0007669"/>
    <property type="project" value="UniProtKB-KW"/>
</dbReference>
<comment type="similarity">
    <text evidence="3">In the C-terminal section; belongs to the peptidase M41 family.</text>
</comment>
<dbReference type="InterPro" id="IPR000642">
    <property type="entry name" value="Peptidase_M41"/>
</dbReference>
<dbReference type="Gene3D" id="3.40.50.300">
    <property type="entry name" value="P-loop containing nucleotide triphosphate hydrolases"/>
    <property type="match status" value="1"/>
</dbReference>
<evidence type="ECO:0000256" key="18">
    <source>
        <dbReference type="SAM" id="Phobius"/>
    </source>
</evidence>
<gene>
    <name evidence="20" type="ORF">CGI_10001915</name>
</gene>
<dbReference type="InterPro" id="IPR037219">
    <property type="entry name" value="Peptidase_M41-like"/>
</dbReference>
<dbReference type="FunFam" id="3.40.50.300:FF:000001">
    <property type="entry name" value="ATP-dependent zinc metalloprotease FtsH"/>
    <property type="match status" value="1"/>
</dbReference>
<evidence type="ECO:0000256" key="1">
    <source>
        <dbReference type="ARBA" id="ARBA00001947"/>
    </source>
</evidence>
<keyword evidence="15 18" id="KW-0472">Membrane</keyword>
<evidence type="ECO:0000256" key="7">
    <source>
        <dbReference type="ARBA" id="ARBA00022692"/>
    </source>
</evidence>
<comment type="cofactor">
    <cofactor evidence="1">
        <name>Zn(2+)</name>
        <dbReference type="ChEBI" id="CHEBI:29105"/>
    </cofactor>
</comment>
<keyword evidence="9 16" id="KW-0547">Nucleotide-binding</keyword>
<dbReference type="Gene3D" id="3.30.720.210">
    <property type="match status" value="1"/>
</dbReference>
<evidence type="ECO:0000256" key="15">
    <source>
        <dbReference type="ARBA" id="ARBA00023136"/>
    </source>
</evidence>
<dbReference type="SUPFAM" id="SSF140990">
    <property type="entry name" value="FtsH protease domain-like"/>
    <property type="match status" value="1"/>
</dbReference>
<dbReference type="FunFam" id="1.10.8.60:FF:000001">
    <property type="entry name" value="ATP-dependent zinc metalloprotease FtsH"/>
    <property type="match status" value="1"/>
</dbReference>
<sequence>MSKDNKDDFLKNLEKKLRKQGDFRSKRNDGGQQNSNPPPRGSRFTFFLFLALLVATLLFFHQNKNSSERQDVSYSQFIKEVKEKTISEVLIINEATIEYAKDGIDYSTRIPYVDMELVGRLIDSGVVVHSEKREDSRFFIIFIQWFPWIILMVFFWFIISRQLKGRGGEAFSFGKSKAQMINSEDIKERFSDVKGCEESIVELKDIVSFLKDPVRFSSLGARIPKGVLLVGAPGTGKTLLAKAVAGEAKVPFFSMSGSDFVEMFVGVGASRVRDLFVNGKRHAPCIIFIDEIDAVGRTRGSGYGGGHDEREQTLNQLLVEMDGFGTEQGIILMAATNRPDVLDKALLRPGRFDRQVVVDAPDLKGRKAILEVHAKKVKVDKNLSFEELARGTSGLTGADLANIINEAALLAAKEQKPFINDADLEKAKDKVMLGTERRSIFVSQEEKRNTAFHEAGHALVALLLDAANRLHKISIIPRGRALGLTYFLPEDGRLTMRRSHAEAELRVLYGGRVAEEIIFKDITNGAFNDIERATKIARAMVCEWGFSKLGAVAFDEKRGGGYLSPNQYDTSPVMHSEELTKKIDSEVRSILNEAYADAKKILKKNIGKLNKLADALLEKETLTVEEVGKVLKIKMKKRLENFAT</sequence>
<evidence type="ECO:0000256" key="4">
    <source>
        <dbReference type="ARBA" id="ARBA00010550"/>
    </source>
</evidence>
<dbReference type="GO" id="GO:0008270">
    <property type="term" value="F:zinc ion binding"/>
    <property type="evidence" value="ECO:0007669"/>
    <property type="project" value="InterPro"/>
</dbReference>
<dbReference type="Pfam" id="PF01434">
    <property type="entry name" value="Peptidase_M41"/>
    <property type="match status" value="1"/>
</dbReference>
<dbReference type="Gene3D" id="1.20.58.760">
    <property type="entry name" value="Peptidase M41"/>
    <property type="match status" value="1"/>
</dbReference>
<keyword evidence="12 16" id="KW-0067">ATP-binding</keyword>
<evidence type="ECO:0000256" key="9">
    <source>
        <dbReference type="ARBA" id="ARBA00022741"/>
    </source>
</evidence>
<feature type="domain" description="AAA+ ATPase" evidence="19">
    <location>
        <begin position="223"/>
        <end position="362"/>
    </location>
</feature>
<evidence type="ECO:0000313" key="20">
    <source>
        <dbReference type="EMBL" id="EKC24932.1"/>
    </source>
</evidence>
<dbReference type="InterPro" id="IPR041569">
    <property type="entry name" value="AAA_lid_3"/>
</dbReference>
<reference evidence="20" key="1">
    <citation type="journal article" date="2012" name="Nature">
        <title>The oyster genome reveals stress adaptation and complexity of shell formation.</title>
        <authorList>
            <person name="Zhang G."/>
            <person name="Fang X."/>
            <person name="Guo X."/>
            <person name="Li L."/>
            <person name="Luo R."/>
            <person name="Xu F."/>
            <person name="Yang P."/>
            <person name="Zhang L."/>
            <person name="Wang X."/>
            <person name="Qi H."/>
            <person name="Xiong Z."/>
            <person name="Que H."/>
            <person name="Xie Y."/>
            <person name="Holland P.W."/>
            <person name="Paps J."/>
            <person name="Zhu Y."/>
            <person name="Wu F."/>
            <person name="Chen Y."/>
            <person name="Wang J."/>
            <person name="Peng C."/>
            <person name="Meng J."/>
            <person name="Yang L."/>
            <person name="Liu J."/>
            <person name="Wen B."/>
            <person name="Zhang N."/>
            <person name="Huang Z."/>
            <person name="Zhu Q."/>
            <person name="Feng Y."/>
            <person name="Mount A."/>
            <person name="Hedgecock D."/>
            <person name="Xu Z."/>
            <person name="Liu Y."/>
            <person name="Domazet-Loso T."/>
            <person name="Du Y."/>
            <person name="Sun X."/>
            <person name="Zhang S."/>
            <person name="Liu B."/>
            <person name="Cheng P."/>
            <person name="Jiang X."/>
            <person name="Li J."/>
            <person name="Fan D."/>
            <person name="Wang W."/>
            <person name="Fu W."/>
            <person name="Wang T."/>
            <person name="Wang B."/>
            <person name="Zhang J."/>
            <person name="Peng Z."/>
            <person name="Li Y."/>
            <person name="Li N."/>
            <person name="Wang J."/>
            <person name="Chen M."/>
            <person name="He Y."/>
            <person name="Tan F."/>
            <person name="Song X."/>
            <person name="Zheng Q."/>
            <person name="Huang R."/>
            <person name="Yang H."/>
            <person name="Du X."/>
            <person name="Chen L."/>
            <person name="Yang M."/>
            <person name="Gaffney P.M."/>
            <person name="Wang S."/>
            <person name="Luo L."/>
            <person name="She Z."/>
            <person name="Ming Y."/>
            <person name="Huang W."/>
            <person name="Zhang S."/>
            <person name="Huang B."/>
            <person name="Zhang Y."/>
            <person name="Qu T."/>
            <person name="Ni P."/>
            <person name="Miao G."/>
            <person name="Wang J."/>
            <person name="Wang Q."/>
            <person name="Steinberg C.E."/>
            <person name="Wang H."/>
            <person name="Li N."/>
            <person name="Qian L."/>
            <person name="Zhang G."/>
            <person name="Li Y."/>
            <person name="Yang H."/>
            <person name="Liu X."/>
            <person name="Wang J."/>
            <person name="Yin Y."/>
            <person name="Wang J."/>
        </authorList>
    </citation>
    <scope>NUCLEOTIDE SEQUENCE [LARGE SCALE GENOMIC DNA]</scope>
    <source>
        <strain evidence="20">05x7-T-G4-1.051#20</strain>
    </source>
</reference>
<dbReference type="GO" id="GO:0004176">
    <property type="term" value="F:ATP-dependent peptidase activity"/>
    <property type="evidence" value="ECO:0007669"/>
    <property type="project" value="InterPro"/>
</dbReference>
<evidence type="ECO:0000256" key="3">
    <source>
        <dbReference type="ARBA" id="ARBA00010044"/>
    </source>
</evidence>
<evidence type="ECO:0000256" key="12">
    <source>
        <dbReference type="ARBA" id="ARBA00022840"/>
    </source>
</evidence>
<dbReference type="InParanoid" id="K1PLM6"/>